<dbReference type="InterPro" id="IPR018764">
    <property type="entry name" value="RskA_C"/>
</dbReference>
<dbReference type="Proteomes" id="UP000531251">
    <property type="component" value="Unassembled WGS sequence"/>
</dbReference>
<proteinExistence type="predicted"/>
<accession>A0A7X5XVH8</accession>
<dbReference type="GO" id="GO:0006417">
    <property type="term" value="P:regulation of translation"/>
    <property type="evidence" value="ECO:0007669"/>
    <property type="project" value="TreeGrafter"/>
</dbReference>
<keyword evidence="3" id="KW-1185">Reference proteome</keyword>
<dbReference type="PANTHER" id="PTHR37461:SF1">
    <property type="entry name" value="ANTI-SIGMA-K FACTOR RSKA"/>
    <property type="match status" value="1"/>
</dbReference>
<dbReference type="RefSeq" id="WP_125973042.1">
    <property type="nucleotide sequence ID" value="NZ_BAAADY010000001.1"/>
</dbReference>
<dbReference type="AlphaFoldDB" id="A0A7X5XVH8"/>
<sequence>MAEPLRPEDEDIALAAELALGLLEGDDLAAARRRQLADPGFAAAVERWVLDFAPLALGGVDVAVSAGLWQRIEARLPGAEPGTVVALRRWRAIAIATSAAAAVLLAILLLRPVPQPVVLPPPPVVVAQITGTAGAAFAARYDAEQGMLHVRTEAMPASRRAPELWVIPAGGKPVSLGLVAAQGDRDMAVAPAHRTLLAEGATLAVTMEDAATAPHAGPSGPPVAAGKITIL</sequence>
<evidence type="ECO:0000313" key="3">
    <source>
        <dbReference type="Proteomes" id="UP000531251"/>
    </source>
</evidence>
<dbReference type="GO" id="GO:0005886">
    <property type="term" value="C:plasma membrane"/>
    <property type="evidence" value="ECO:0007669"/>
    <property type="project" value="InterPro"/>
</dbReference>
<protein>
    <submittedName>
        <fullName evidence="2">Anti-sigma-K factor RskA</fullName>
    </submittedName>
</protein>
<dbReference type="Pfam" id="PF10099">
    <property type="entry name" value="RskA_C"/>
    <property type="match status" value="1"/>
</dbReference>
<feature type="domain" description="Anti-sigma K factor RskA C-terminal" evidence="1">
    <location>
        <begin position="97"/>
        <end position="221"/>
    </location>
</feature>
<evidence type="ECO:0000313" key="2">
    <source>
        <dbReference type="EMBL" id="NJB96112.1"/>
    </source>
</evidence>
<evidence type="ECO:0000259" key="1">
    <source>
        <dbReference type="Pfam" id="PF10099"/>
    </source>
</evidence>
<dbReference type="InterPro" id="IPR051474">
    <property type="entry name" value="Anti-sigma-K/W_factor"/>
</dbReference>
<reference evidence="2 3" key="1">
    <citation type="submission" date="2020-03" db="EMBL/GenBank/DDBJ databases">
        <title>Genomic Encyclopedia of Type Strains, Phase IV (KMG-IV): sequencing the most valuable type-strain genomes for metagenomic binning, comparative biology and taxonomic classification.</title>
        <authorList>
            <person name="Goeker M."/>
        </authorList>
    </citation>
    <scope>NUCLEOTIDE SEQUENCE [LARGE SCALE GENOMIC DNA]</scope>
    <source>
        <strain evidence="2 3">DSM 7225</strain>
    </source>
</reference>
<gene>
    <name evidence="2" type="ORF">GGR89_000404</name>
</gene>
<dbReference type="PANTHER" id="PTHR37461">
    <property type="entry name" value="ANTI-SIGMA-K FACTOR RSKA"/>
    <property type="match status" value="1"/>
</dbReference>
<dbReference type="GO" id="GO:0016989">
    <property type="term" value="F:sigma factor antagonist activity"/>
    <property type="evidence" value="ECO:0007669"/>
    <property type="project" value="TreeGrafter"/>
</dbReference>
<organism evidence="2 3">
    <name type="scientific">Sphingomonas trueperi</name>
    <dbReference type="NCBI Taxonomy" id="53317"/>
    <lineage>
        <taxon>Bacteria</taxon>
        <taxon>Pseudomonadati</taxon>
        <taxon>Pseudomonadota</taxon>
        <taxon>Alphaproteobacteria</taxon>
        <taxon>Sphingomonadales</taxon>
        <taxon>Sphingomonadaceae</taxon>
        <taxon>Sphingomonas</taxon>
    </lineage>
</organism>
<name>A0A7X5XVH8_9SPHN</name>
<dbReference type="EMBL" id="JAATJB010000001">
    <property type="protein sequence ID" value="NJB96112.1"/>
    <property type="molecule type" value="Genomic_DNA"/>
</dbReference>
<comment type="caution">
    <text evidence="2">The sequence shown here is derived from an EMBL/GenBank/DDBJ whole genome shotgun (WGS) entry which is preliminary data.</text>
</comment>